<dbReference type="OrthoDB" id="4444234at2759"/>
<keyword evidence="5 10" id="KW-0858">Xylan degradation</keyword>
<accession>A0A0F4ZF04</accession>
<evidence type="ECO:0000256" key="8">
    <source>
        <dbReference type="ARBA" id="ARBA00023295"/>
    </source>
</evidence>
<evidence type="ECO:0000313" key="15">
    <source>
        <dbReference type="Proteomes" id="UP000033483"/>
    </source>
</evidence>
<comment type="caution">
    <text evidence="14">The sequence shown here is derived from an EMBL/GenBank/DDBJ whole genome shotgun (WGS) entry which is preliminary data.</text>
</comment>
<dbReference type="PROSITE" id="PS51761">
    <property type="entry name" value="GH11_3"/>
    <property type="match status" value="1"/>
</dbReference>
<sequence length="255" mass="27676">MKVLSALASLLSVTGVLAAPMADAPAGPVQVFGRAHDAAFYNKINEMMNRNSTEPEIDARDSTKTITYSTDGVDAAGFYYSMYNANGASAKLTEYSDSGRWGLTWNSKVEFLAGKGFRSSTPRSISWGGYMNANGDYTLAIYGWTTNPVTEWYVVESHGTGTPGNGNPLGTVSDNGGVYDVYDLYYSNVPEIYGATSFHQYWSVRRGNVATGTVNVAAHFNRWRQLGLNPGTPIFQMVTLEGFVSSGSLDFTVQH</sequence>
<protein>
    <recommendedName>
        <fullName evidence="4 10">Endo-1,4-beta-xylanase</fullName>
        <ecNumber evidence="4 10">3.2.1.8</ecNumber>
    </recommendedName>
</protein>
<keyword evidence="12" id="KW-0732">Signal</keyword>
<dbReference type="PRINTS" id="PR00911">
    <property type="entry name" value="GLHYDRLASE11"/>
</dbReference>
<evidence type="ECO:0000256" key="3">
    <source>
        <dbReference type="ARBA" id="ARBA00007792"/>
    </source>
</evidence>
<dbReference type="SUPFAM" id="SSF49899">
    <property type="entry name" value="Concanavalin A-like lectins/glucanases"/>
    <property type="match status" value="1"/>
</dbReference>
<dbReference type="GO" id="GO:0031176">
    <property type="term" value="F:endo-1,4-beta-xylanase activity"/>
    <property type="evidence" value="ECO:0007669"/>
    <property type="project" value="UniProtKB-UniRule"/>
</dbReference>
<feature type="active site" description="Proton donor" evidence="10">
    <location>
        <position position="241"/>
    </location>
</feature>
<dbReference type="UniPathway" id="UPA00114"/>
<comment type="pathway">
    <text evidence="2 10 11">Glycan degradation; xylan degradation.</text>
</comment>
<keyword evidence="8 10" id="KW-0326">Glycosidase</keyword>
<dbReference type="PANTHER" id="PTHR46828">
    <property type="entry name" value="ENDO-1,4-BETA-XYLANASE A-RELATED"/>
    <property type="match status" value="1"/>
</dbReference>
<dbReference type="InterPro" id="IPR013319">
    <property type="entry name" value="GH11/12"/>
</dbReference>
<evidence type="ECO:0000256" key="6">
    <source>
        <dbReference type="ARBA" id="ARBA00022801"/>
    </source>
</evidence>
<keyword evidence="6 10" id="KW-0378">Hydrolase</keyword>
<dbReference type="Gene3D" id="2.60.120.180">
    <property type="match status" value="1"/>
</dbReference>
<evidence type="ECO:0000256" key="12">
    <source>
        <dbReference type="SAM" id="SignalP"/>
    </source>
</evidence>
<keyword evidence="9 10" id="KW-0624">Polysaccharide degradation</keyword>
<reference evidence="14 15" key="1">
    <citation type="submission" date="2015-03" db="EMBL/GenBank/DDBJ databases">
        <authorList>
            <person name="Radwan O."/>
            <person name="Al-Naeli F.A."/>
            <person name="Rendon G.A."/>
            <person name="Fields C."/>
        </authorList>
    </citation>
    <scope>NUCLEOTIDE SEQUENCE [LARGE SCALE GENOMIC DNA]</scope>
    <source>
        <strain evidence="14">CR-DP1</strain>
    </source>
</reference>
<keyword evidence="15" id="KW-1185">Reference proteome</keyword>
<feature type="signal peptide" evidence="12">
    <location>
        <begin position="1"/>
        <end position="18"/>
    </location>
</feature>
<dbReference type="AlphaFoldDB" id="A0A0F4ZF04"/>
<feature type="domain" description="GH11" evidence="13">
    <location>
        <begin position="66"/>
        <end position="254"/>
    </location>
</feature>
<evidence type="ECO:0000256" key="4">
    <source>
        <dbReference type="ARBA" id="ARBA00012590"/>
    </source>
</evidence>
<evidence type="ECO:0000256" key="9">
    <source>
        <dbReference type="ARBA" id="ARBA00023326"/>
    </source>
</evidence>
<dbReference type="Pfam" id="PF00457">
    <property type="entry name" value="Glyco_hydro_11"/>
    <property type="match status" value="1"/>
</dbReference>
<feature type="chain" id="PRO_5002482428" description="Endo-1,4-beta-xylanase" evidence="12">
    <location>
        <begin position="19"/>
        <end position="255"/>
    </location>
</feature>
<dbReference type="EC" id="3.2.1.8" evidence="4 10"/>
<gene>
    <name evidence="14" type="ORF">TD95_002773</name>
</gene>
<name>A0A0F4ZF04_9PEZI</name>
<feature type="active site" description="Nucleophile" evidence="10">
    <location>
        <position position="151"/>
    </location>
</feature>
<comment type="similarity">
    <text evidence="3 10 11">Belongs to the glycosyl hydrolase 11 (cellulase G) family.</text>
</comment>
<dbReference type="InterPro" id="IPR001137">
    <property type="entry name" value="Glyco_hydro_11"/>
</dbReference>
<evidence type="ECO:0000256" key="1">
    <source>
        <dbReference type="ARBA" id="ARBA00000681"/>
    </source>
</evidence>
<organism evidence="14 15">
    <name type="scientific">Thielaviopsis punctulata</name>
    <dbReference type="NCBI Taxonomy" id="72032"/>
    <lineage>
        <taxon>Eukaryota</taxon>
        <taxon>Fungi</taxon>
        <taxon>Dikarya</taxon>
        <taxon>Ascomycota</taxon>
        <taxon>Pezizomycotina</taxon>
        <taxon>Sordariomycetes</taxon>
        <taxon>Hypocreomycetidae</taxon>
        <taxon>Microascales</taxon>
        <taxon>Ceratocystidaceae</taxon>
        <taxon>Thielaviopsis</taxon>
    </lineage>
</organism>
<evidence type="ECO:0000256" key="2">
    <source>
        <dbReference type="ARBA" id="ARBA00004851"/>
    </source>
</evidence>
<dbReference type="InterPro" id="IPR013320">
    <property type="entry name" value="ConA-like_dom_sf"/>
</dbReference>
<evidence type="ECO:0000256" key="10">
    <source>
        <dbReference type="PROSITE-ProRule" id="PRU01097"/>
    </source>
</evidence>
<evidence type="ECO:0000256" key="11">
    <source>
        <dbReference type="RuleBase" id="RU362015"/>
    </source>
</evidence>
<dbReference type="GO" id="GO:0045493">
    <property type="term" value="P:xylan catabolic process"/>
    <property type="evidence" value="ECO:0007669"/>
    <property type="project" value="UniProtKB-UniRule"/>
</dbReference>
<proteinExistence type="inferred from homology"/>
<dbReference type="PANTHER" id="PTHR46828:SF2">
    <property type="entry name" value="ENDO-1,4-BETA-XYLANASE A-RELATED"/>
    <property type="match status" value="1"/>
</dbReference>
<dbReference type="Proteomes" id="UP000033483">
    <property type="component" value="Unassembled WGS sequence"/>
</dbReference>
<comment type="catalytic activity">
    <reaction evidence="1 10 11">
        <text>Endohydrolysis of (1-&gt;4)-beta-D-xylosidic linkages in xylans.</text>
        <dbReference type="EC" id="3.2.1.8"/>
    </reaction>
</comment>
<dbReference type="EMBL" id="LAEV01000992">
    <property type="protein sequence ID" value="KKA29107.1"/>
    <property type="molecule type" value="Genomic_DNA"/>
</dbReference>
<evidence type="ECO:0000256" key="5">
    <source>
        <dbReference type="ARBA" id="ARBA00022651"/>
    </source>
</evidence>
<dbReference type="InterPro" id="IPR033123">
    <property type="entry name" value="GH11_dom"/>
</dbReference>
<keyword evidence="7 10" id="KW-0119">Carbohydrate metabolism</keyword>
<evidence type="ECO:0000313" key="14">
    <source>
        <dbReference type="EMBL" id="KKA29107.1"/>
    </source>
</evidence>
<evidence type="ECO:0000259" key="13">
    <source>
        <dbReference type="PROSITE" id="PS51761"/>
    </source>
</evidence>
<evidence type="ECO:0000256" key="7">
    <source>
        <dbReference type="ARBA" id="ARBA00023277"/>
    </source>
</evidence>